<evidence type="ECO:0000256" key="2">
    <source>
        <dbReference type="ARBA" id="ARBA00022448"/>
    </source>
</evidence>
<feature type="domain" description="Tripartite ATP-independent periplasmic transporters DctQ component" evidence="10">
    <location>
        <begin position="28"/>
        <end position="155"/>
    </location>
</feature>
<evidence type="ECO:0000259" key="10">
    <source>
        <dbReference type="Pfam" id="PF04290"/>
    </source>
</evidence>
<dbReference type="PANTHER" id="PTHR35011">
    <property type="entry name" value="2,3-DIKETO-L-GULONATE TRAP TRANSPORTER SMALL PERMEASE PROTEIN YIAM"/>
    <property type="match status" value="1"/>
</dbReference>
<keyword evidence="4" id="KW-0997">Cell inner membrane</keyword>
<keyword evidence="5 9" id="KW-0812">Transmembrane</keyword>
<keyword evidence="6 9" id="KW-1133">Transmembrane helix</keyword>
<proteinExistence type="inferred from homology"/>
<feature type="transmembrane region" description="Helical" evidence="9">
    <location>
        <begin position="7"/>
        <end position="31"/>
    </location>
</feature>
<evidence type="ECO:0000313" key="12">
    <source>
        <dbReference type="Proteomes" id="UP000053467"/>
    </source>
</evidence>
<feature type="transmembrane region" description="Helical" evidence="9">
    <location>
        <begin position="51"/>
        <end position="69"/>
    </location>
</feature>
<accession>A0A101I0D1</accession>
<evidence type="ECO:0000256" key="4">
    <source>
        <dbReference type="ARBA" id="ARBA00022519"/>
    </source>
</evidence>
<comment type="caution">
    <text evidence="11">The sequence shown here is derived from an EMBL/GenBank/DDBJ whole genome shotgun (WGS) entry which is preliminary data.</text>
</comment>
<keyword evidence="2" id="KW-0813">Transport</keyword>
<keyword evidence="3" id="KW-1003">Cell membrane</keyword>
<keyword evidence="7 9" id="KW-0472">Membrane</keyword>
<evidence type="ECO:0000256" key="6">
    <source>
        <dbReference type="ARBA" id="ARBA00022989"/>
    </source>
</evidence>
<feature type="transmembrane region" description="Helical" evidence="9">
    <location>
        <begin position="90"/>
        <end position="114"/>
    </location>
</feature>
<dbReference type="GO" id="GO:0015740">
    <property type="term" value="P:C4-dicarboxylate transport"/>
    <property type="evidence" value="ECO:0007669"/>
    <property type="project" value="TreeGrafter"/>
</dbReference>
<evidence type="ECO:0000256" key="7">
    <source>
        <dbReference type="ARBA" id="ARBA00023136"/>
    </source>
</evidence>
<dbReference type="AlphaFoldDB" id="A0A101I0D1"/>
<dbReference type="GO" id="GO:0005886">
    <property type="term" value="C:plasma membrane"/>
    <property type="evidence" value="ECO:0007669"/>
    <property type="project" value="UniProtKB-SubCell"/>
</dbReference>
<protein>
    <submittedName>
        <fullName evidence="11">Tripartite ATP-independent periplasmic transporter DctQ component</fullName>
    </submittedName>
</protein>
<dbReference type="Pfam" id="PF04290">
    <property type="entry name" value="DctQ"/>
    <property type="match status" value="1"/>
</dbReference>
<reference evidence="12" key="1">
    <citation type="journal article" date="2015" name="MBio">
        <title>Genome-Resolved Metagenomic Analysis Reveals Roles for Candidate Phyla and Other Microbial Community Members in Biogeochemical Transformations in Oil Reservoirs.</title>
        <authorList>
            <person name="Hu P."/>
            <person name="Tom L."/>
            <person name="Singh A."/>
            <person name="Thomas B.C."/>
            <person name="Baker B.J."/>
            <person name="Piceno Y.M."/>
            <person name="Andersen G.L."/>
            <person name="Banfield J.F."/>
        </authorList>
    </citation>
    <scope>NUCLEOTIDE SEQUENCE [LARGE SCALE GENOMIC DNA]</scope>
</reference>
<evidence type="ECO:0000256" key="8">
    <source>
        <dbReference type="ARBA" id="ARBA00038436"/>
    </source>
</evidence>
<evidence type="ECO:0000313" key="11">
    <source>
        <dbReference type="EMBL" id="KUK85903.1"/>
    </source>
</evidence>
<evidence type="ECO:0000256" key="1">
    <source>
        <dbReference type="ARBA" id="ARBA00004429"/>
    </source>
</evidence>
<evidence type="ECO:0000256" key="9">
    <source>
        <dbReference type="SAM" id="Phobius"/>
    </source>
</evidence>
<dbReference type="Proteomes" id="UP000053467">
    <property type="component" value="Unassembled WGS sequence"/>
</dbReference>
<gene>
    <name evidence="11" type="ORF">XE03_1826</name>
</gene>
<dbReference type="InterPro" id="IPR007387">
    <property type="entry name" value="TRAP_DctQ"/>
</dbReference>
<dbReference type="EMBL" id="LGGX01000036">
    <property type="protein sequence ID" value="KUK85903.1"/>
    <property type="molecule type" value="Genomic_DNA"/>
</dbReference>
<dbReference type="GO" id="GO:0022857">
    <property type="term" value="F:transmembrane transporter activity"/>
    <property type="evidence" value="ECO:0007669"/>
    <property type="project" value="TreeGrafter"/>
</dbReference>
<dbReference type="InterPro" id="IPR055348">
    <property type="entry name" value="DctQ"/>
</dbReference>
<comment type="similarity">
    <text evidence="8">Belongs to the TRAP transporter small permease family.</text>
</comment>
<comment type="subcellular location">
    <subcellularLocation>
        <location evidence="1">Cell inner membrane</location>
        <topology evidence="1">Multi-pass membrane protein</topology>
    </subcellularLocation>
</comment>
<evidence type="ECO:0000256" key="3">
    <source>
        <dbReference type="ARBA" id="ARBA00022475"/>
    </source>
</evidence>
<evidence type="ECO:0000256" key="5">
    <source>
        <dbReference type="ARBA" id="ARBA00022692"/>
    </source>
</evidence>
<dbReference type="PANTHER" id="PTHR35011:SF2">
    <property type="entry name" value="2,3-DIKETO-L-GULONATE TRAP TRANSPORTER SMALL PERMEASE PROTEIN YIAM"/>
    <property type="match status" value="1"/>
</dbReference>
<organism evidence="11 12">
    <name type="scientific">candidate division TA06 bacterium 34_109</name>
    <dbReference type="NCBI Taxonomy" id="1635277"/>
    <lineage>
        <taxon>Bacteria</taxon>
        <taxon>Bacteria division TA06</taxon>
    </lineage>
</organism>
<feature type="transmembrane region" description="Helical" evidence="9">
    <location>
        <begin position="126"/>
        <end position="148"/>
    </location>
</feature>
<sequence>MERLKKVIIFIADFFEVYLPIAAFVMLFIVFLTNVFFRYIVNNPQNWTFEFSVNSLVIVGLLGACTAYRREDHIVSDLVYVRVNAKIKNIFRIISHVFIIIFFSMAIPGTIRYLIKLRAVTPIMKIPYRIIFSAFPILLISTVLWSLYRLVMDVKTFKDKTYIQLYNTDEKETTI</sequence>
<name>A0A101I0D1_UNCT6</name>